<evidence type="ECO:0000313" key="3">
    <source>
        <dbReference type="Proteomes" id="UP000267096"/>
    </source>
</evidence>
<reference evidence="4" key="1">
    <citation type="submission" date="2017-02" db="UniProtKB">
        <authorList>
            <consortium name="WormBaseParasite"/>
        </authorList>
    </citation>
    <scope>IDENTIFICATION</scope>
</reference>
<evidence type="ECO:0000313" key="4">
    <source>
        <dbReference type="WBParaSite" id="ASIM_0000295301-mRNA-1"/>
    </source>
</evidence>
<dbReference type="WBParaSite" id="ASIM_0000295301-mRNA-1">
    <property type="protein sequence ID" value="ASIM_0000295301-mRNA-1"/>
    <property type="gene ID" value="ASIM_0000295301"/>
</dbReference>
<dbReference type="GO" id="GO:0005737">
    <property type="term" value="C:cytoplasm"/>
    <property type="evidence" value="ECO:0007669"/>
    <property type="project" value="UniProtKB-ARBA"/>
</dbReference>
<reference evidence="2 3" key="2">
    <citation type="submission" date="2018-11" db="EMBL/GenBank/DDBJ databases">
        <authorList>
            <consortium name="Pathogen Informatics"/>
        </authorList>
    </citation>
    <scope>NUCLEOTIDE SEQUENCE [LARGE SCALE GENOMIC DNA]</scope>
</reference>
<dbReference type="InterPro" id="IPR002999">
    <property type="entry name" value="Tudor"/>
</dbReference>
<proteinExistence type="predicted"/>
<evidence type="ECO:0000313" key="2">
    <source>
        <dbReference type="EMBL" id="VDK20646.1"/>
    </source>
</evidence>
<keyword evidence="3" id="KW-1185">Reference proteome</keyword>
<dbReference type="EMBL" id="UYRR01003981">
    <property type="protein sequence ID" value="VDK20646.1"/>
    <property type="molecule type" value="Genomic_DNA"/>
</dbReference>
<dbReference type="Pfam" id="PF00567">
    <property type="entry name" value="TUDOR"/>
    <property type="match status" value="1"/>
</dbReference>
<evidence type="ECO:0000259" key="1">
    <source>
        <dbReference type="Pfam" id="PF00567"/>
    </source>
</evidence>
<accession>A0A0M3J5W9</accession>
<dbReference type="SUPFAM" id="SSF63748">
    <property type="entry name" value="Tudor/PWWP/MBT"/>
    <property type="match status" value="1"/>
</dbReference>
<dbReference type="InterPro" id="IPR035437">
    <property type="entry name" value="SNase_OB-fold_sf"/>
</dbReference>
<feature type="domain" description="Tudor" evidence="1">
    <location>
        <begin position="45"/>
        <end position="161"/>
    </location>
</feature>
<sequence>MNSGRQSPIFEAKTSKSDLPKMVRNGDTANSGMYKIHRIRLCRMANCIVSNVISPSCIWVKLTNHITEQLQTTDLNDLVELNEVREGQYVMAPLENGLYARARVIQLAVGGDSDSCASKVANYAKVLFIDEGTTGWLAIPCLAKMDPILSYHPWQAIAVSLFKVVL</sequence>
<protein>
    <submittedName>
        <fullName evidence="4">Tudor domain-containing protein</fullName>
    </submittedName>
</protein>
<dbReference type="Gene3D" id="2.40.50.90">
    <property type="match status" value="1"/>
</dbReference>
<gene>
    <name evidence="2" type="ORF">ASIM_LOCUS2802</name>
</gene>
<organism evidence="4">
    <name type="scientific">Anisakis simplex</name>
    <name type="common">Herring worm</name>
    <dbReference type="NCBI Taxonomy" id="6269"/>
    <lineage>
        <taxon>Eukaryota</taxon>
        <taxon>Metazoa</taxon>
        <taxon>Ecdysozoa</taxon>
        <taxon>Nematoda</taxon>
        <taxon>Chromadorea</taxon>
        <taxon>Rhabditida</taxon>
        <taxon>Spirurina</taxon>
        <taxon>Ascaridomorpha</taxon>
        <taxon>Ascaridoidea</taxon>
        <taxon>Anisakidae</taxon>
        <taxon>Anisakis</taxon>
        <taxon>Anisakis simplex complex</taxon>
    </lineage>
</organism>
<dbReference type="AlphaFoldDB" id="A0A0M3J5W9"/>
<dbReference type="OrthoDB" id="5832178at2759"/>
<dbReference type="Proteomes" id="UP000267096">
    <property type="component" value="Unassembled WGS sequence"/>
</dbReference>
<name>A0A0M3J5W9_ANISI</name>
<dbReference type="Gene3D" id="2.30.30.140">
    <property type="match status" value="1"/>
</dbReference>